<keyword evidence="1" id="KW-0378">Hydrolase</keyword>
<evidence type="ECO:0000313" key="1">
    <source>
        <dbReference type="EMBL" id="HHS29361.1"/>
    </source>
</evidence>
<proteinExistence type="predicted"/>
<dbReference type="SUPFAM" id="SSF52266">
    <property type="entry name" value="SGNH hydrolase"/>
    <property type="match status" value="1"/>
</dbReference>
<accession>A0A7V6DPP9</accession>
<name>A0A7V6DPP9_9BACT</name>
<reference evidence="1" key="1">
    <citation type="journal article" date="2020" name="mSystems">
        <title>Genome- and Community-Level Interaction Insights into Carbon Utilization and Element Cycling Functions of Hydrothermarchaeota in Hydrothermal Sediment.</title>
        <authorList>
            <person name="Zhou Z."/>
            <person name="Liu Y."/>
            <person name="Xu W."/>
            <person name="Pan J."/>
            <person name="Luo Z.H."/>
            <person name="Li M."/>
        </authorList>
    </citation>
    <scope>NUCLEOTIDE SEQUENCE [LARGE SCALE GENOMIC DNA]</scope>
    <source>
        <strain evidence="1">SpSt-767</strain>
    </source>
</reference>
<protein>
    <submittedName>
        <fullName evidence="1">SGNH/GDSL hydrolase family protein</fullName>
    </submittedName>
</protein>
<gene>
    <name evidence="1" type="ORF">ENV52_06635</name>
</gene>
<sequence>MRLWVEKFLLVAAGVIVALIMCEVGLHLAGIEYPFFYDYDPVIGVRLRPGIRGYYLKEGGGYVSINSDGLRDREHALKKPPKTIRIAVLGDSFVEAMQVNQQEAFWSILAKELQQCEGLRGRRIEVIDFGISGLGTAQELLVLQNHVWKYSPDIVLLAFTTANDVSDNSRALKQVDYNPYYVYRDNKLVLENQQTRATWLAEQNNLIRQAIFHWGIDRLRLLQVLYHAKEVLQEWWAQHDVGRRIGASGPGQEAGLSDMIYKAPTTRIWQDAWRVTEGVLVQMRDEVTRHGARFFMVTLTNGIQVNPNPAVRQAYAQALGVPDLFYPDRRLAGFCQEHHIPVLLLAPSFQEYATRHQVYLHGFGKSLGKGHWNQQGHRLAGETIARWLCPQLSDPGRSGHQGAS</sequence>
<dbReference type="Gene3D" id="3.40.50.1110">
    <property type="entry name" value="SGNH hydrolase"/>
    <property type="match status" value="1"/>
</dbReference>
<organism evidence="1">
    <name type="scientific">Desulfobacca acetoxidans</name>
    <dbReference type="NCBI Taxonomy" id="60893"/>
    <lineage>
        <taxon>Bacteria</taxon>
        <taxon>Pseudomonadati</taxon>
        <taxon>Thermodesulfobacteriota</taxon>
        <taxon>Desulfobaccia</taxon>
        <taxon>Desulfobaccales</taxon>
        <taxon>Desulfobaccaceae</taxon>
        <taxon>Desulfobacca</taxon>
    </lineage>
</organism>
<dbReference type="CDD" id="cd00229">
    <property type="entry name" value="SGNH_hydrolase"/>
    <property type="match status" value="1"/>
</dbReference>
<dbReference type="AlphaFoldDB" id="A0A7V6DPP9"/>
<dbReference type="EMBL" id="DTGR01000106">
    <property type="protein sequence ID" value="HHS29361.1"/>
    <property type="molecule type" value="Genomic_DNA"/>
</dbReference>
<comment type="caution">
    <text evidence="1">The sequence shown here is derived from an EMBL/GenBank/DDBJ whole genome shotgun (WGS) entry which is preliminary data.</text>
</comment>
<dbReference type="GO" id="GO:0016788">
    <property type="term" value="F:hydrolase activity, acting on ester bonds"/>
    <property type="evidence" value="ECO:0007669"/>
    <property type="project" value="UniProtKB-ARBA"/>
</dbReference>
<dbReference type="InterPro" id="IPR036514">
    <property type="entry name" value="SGNH_hydro_sf"/>
</dbReference>